<keyword evidence="2" id="KW-1185">Reference proteome</keyword>
<protein>
    <recommendedName>
        <fullName evidence="3">Reverse transcriptase zinc-binding domain-containing protein</fullName>
    </recommendedName>
</protein>
<gene>
    <name evidence="1" type="ORF">Sango_2828100</name>
</gene>
<dbReference type="PANTHER" id="PTHR33116:SF86">
    <property type="entry name" value="REVERSE TRANSCRIPTASE DOMAIN-CONTAINING PROTEIN"/>
    <property type="match status" value="1"/>
</dbReference>
<dbReference type="EMBL" id="JACGWL010000631">
    <property type="protein sequence ID" value="KAK4382901.1"/>
    <property type="molecule type" value="Genomic_DNA"/>
</dbReference>
<dbReference type="PANTHER" id="PTHR33116">
    <property type="entry name" value="REVERSE TRANSCRIPTASE ZINC-BINDING DOMAIN-CONTAINING PROTEIN-RELATED-RELATED"/>
    <property type="match status" value="1"/>
</dbReference>
<dbReference type="Proteomes" id="UP001289374">
    <property type="component" value="Unassembled WGS sequence"/>
</dbReference>
<evidence type="ECO:0000313" key="2">
    <source>
        <dbReference type="Proteomes" id="UP001289374"/>
    </source>
</evidence>
<name>A0AAE1VZP1_9LAMI</name>
<comment type="caution">
    <text evidence="1">The sequence shown here is derived from an EMBL/GenBank/DDBJ whole genome shotgun (WGS) entry which is preliminary data.</text>
</comment>
<accession>A0AAE1VZP1</accession>
<dbReference type="AlphaFoldDB" id="A0AAE1VZP1"/>
<reference evidence="1" key="2">
    <citation type="journal article" date="2024" name="Plant">
        <title>Genomic evolution and insights into agronomic trait innovations of Sesamum species.</title>
        <authorList>
            <person name="Miao H."/>
            <person name="Wang L."/>
            <person name="Qu L."/>
            <person name="Liu H."/>
            <person name="Sun Y."/>
            <person name="Le M."/>
            <person name="Wang Q."/>
            <person name="Wei S."/>
            <person name="Zheng Y."/>
            <person name="Lin W."/>
            <person name="Duan Y."/>
            <person name="Cao H."/>
            <person name="Xiong S."/>
            <person name="Wang X."/>
            <person name="Wei L."/>
            <person name="Li C."/>
            <person name="Ma Q."/>
            <person name="Ju M."/>
            <person name="Zhao R."/>
            <person name="Li G."/>
            <person name="Mu C."/>
            <person name="Tian Q."/>
            <person name="Mei H."/>
            <person name="Zhang T."/>
            <person name="Gao T."/>
            <person name="Zhang H."/>
        </authorList>
    </citation>
    <scope>NUCLEOTIDE SEQUENCE</scope>
    <source>
        <strain evidence="1">K16</strain>
    </source>
</reference>
<reference evidence="1" key="1">
    <citation type="submission" date="2020-06" db="EMBL/GenBank/DDBJ databases">
        <authorList>
            <person name="Li T."/>
            <person name="Hu X."/>
            <person name="Zhang T."/>
            <person name="Song X."/>
            <person name="Zhang H."/>
            <person name="Dai N."/>
            <person name="Sheng W."/>
            <person name="Hou X."/>
            <person name="Wei L."/>
        </authorList>
    </citation>
    <scope>NUCLEOTIDE SEQUENCE</scope>
    <source>
        <strain evidence="1">K16</strain>
        <tissue evidence="1">Leaf</tissue>
    </source>
</reference>
<evidence type="ECO:0008006" key="3">
    <source>
        <dbReference type="Google" id="ProtNLM"/>
    </source>
</evidence>
<evidence type="ECO:0000313" key="1">
    <source>
        <dbReference type="EMBL" id="KAK4382901.1"/>
    </source>
</evidence>
<organism evidence="1 2">
    <name type="scientific">Sesamum angolense</name>
    <dbReference type="NCBI Taxonomy" id="2727404"/>
    <lineage>
        <taxon>Eukaryota</taxon>
        <taxon>Viridiplantae</taxon>
        <taxon>Streptophyta</taxon>
        <taxon>Embryophyta</taxon>
        <taxon>Tracheophyta</taxon>
        <taxon>Spermatophyta</taxon>
        <taxon>Magnoliopsida</taxon>
        <taxon>eudicotyledons</taxon>
        <taxon>Gunneridae</taxon>
        <taxon>Pentapetalae</taxon>
        <taxon>asterids</taxon>
        <taxon>lamiids</taxon>
        <taxon>Lamiales</taxon>
        <taxon>Pedaliaceae</taxon>
        <taxon>Sesamum</taxon>
    </lineage>
</organism>
<proteinExistence type="predicted"/>
<sequence length="366" mass="41703">MGLVRGISRQNRPRRLFDNPHLGGSYWRMSGTVPCGQQFRFSCGGVFKIEFQWMRGCNKRDSTFLLSVRARNAAKYRGVSFSTDGIILEVQLHFSTLYAARILTSTQWRDDLYRAGTALHLGIQAWRGGGIIRDLDGMYTLHMRLHWHRDQCSSRAHCRLAGFGACPHTRSSPLGGGGGCHNGDYTLTVPCFWEVGEFTLLIGGGELRQTKDLGFLTVVGKGVLIKSVLQSLPTYAVSCFTLPDHLLKELEKVMRDFWWHDKAKQGWCLLTCPNSLLSQVLKMRYLLIPLLGCIDWFSSIAYAEEHSPSKRSFDGRKRHHHSVFLLWQRGVKDFYKTSIAKRNTRVETHCSLCDADREILHHILLE</sequence>